<proteinExistence type="predicted"/>
<feature type="transmembrane region" description="Helical" evidence="1">
    <location>
        <begin position="7"/>
        <end position="25"/>
    </location>
</feature>
<keyword evidence="3" id="KW-1185">Reference proteome</keyword>
<gene>
    <name evidence="2" type="ORF">ERHA53_40710</name>
</gene>
<evidence type="ECO:0000313" key="3">
    <source>
        <dbReference type="Proteomes" id="UP000677515"/>
    </source>
</evidence>
<dbReference type="Proteomes" id="UP000677515">
    <property type="component" value="Chromosome"/>
</dbReference>
<protein>
    <submittedName>
        <fullName evidence="2">Uncharacterized protein</fullName>
    </submittedName>
</protein>
<keyword evidence="1" id="KW-0812">Transmembrane</keyword>
<sequence>MIKPIAICLAVVMLCYVAFVGHYYYQTFSTFNSIEHSQETNTAQ</sequence>
<reference evidence="2 3" key="1">
    <citation type="submission" date="2021-01" db="EMBL/GenBank/DDBJ databases">
        <title>Complete genome sequence of Erwinia rhapontici MAFF 311153.</title>
        <authorList>
            <person name="Morohoshi T."/>
            <person name="Someya N."/>
        </authorList>
    </citation>
    <scope>NUCLEOTIDE SEQUENCE [LARGE SCALE GENOMIC DNA]</scope>
    <source>
        <strain evidence="2 3">MAFF 311153</strain>
    </source>
</reference>
<evidence type="ECO:0000313" key="2">
    <source>
        <dbReference type="EMBL" id="BCQ36728.1"/>
    </source>
</evidence>
<evidence type="ECO:0000256" key="1">
    <source>
        <dbReference type="SAM" id="Phobius"/>
    </source>
</evidence>
<keyword evidence="1" id="KW-0472">Membrane</keyword>
<keyword evidence="1" id="KW-1133">Transmembrane helix</keyword>
<accession>A0ABN6DPN4</accession>
<name>A0ABN6DPN4_ERWRD</name>
<organism evidence="2 3">
    <name type="scientific">Erwinia rhapontici</name>
    <name type="common">Pectobacterium rhapontici</name>
    <dbReference type="NCBI Taxonomy" id="55212"/>
    <lineage>
        <taxon>Bacteria</taxon>
        <taxon>Pseudomonadati</taxon>
        <taxon>Pseudomonadota</taxon>
        <taxon>Gammaproteobacteria</taxon>
        <taxon>Enterobacterales</taxon>
        <taxon>Erwiniaceae</taxon>
        <taxon>Erwinia</taxon>
    </lineage>
</organism>
<dbReference type="EMBL" id="AP024329">
    <property type="protein sequence ID" value="BCQ36728.1"/>
    <property type="molecule type" value="Genomic_DNA"/>
</dbReference>